<feature type="domain" description="PII-uridylyltransferase/Glutamine-synthetase adenylyltransferase" evidence="8">
    <location>
        <begin position="831"/>
        <end position="948"/>
    </location>
</feature>
<keyword evidence="9" id="KW-0436">Ligase</keyword>
<evidence type="ECO:0000256" key="6">
    <source>
        <dbReference type="ARBA" id="ARBA00023268"/>
    </source>
</evidence>
<reference evidence="9 10" key="1">
    <citation type="submission" date="2017-05" db="EMBL/GenBank/DDBJ databases">
        <authorList>
            <person name="Song R."/>
            <person name="Chenine A.L."/>
            <person name="Ruprecht R.M."/>
        </authorList>
    </citation>
    <scope>NUCLEOTIDE SEQUENCE [LARGE SCALE GENOMIC DNA]</scope>
    <source>
        <strain evidence="9 10">CECT 8489</strain>
    </source>
</reference>
<dbReference type="SUPFAM" id="SSF81301">
    <property type="entry name" value="Nucleotidyltransferase"/>
    <property type="match status" value="2"/>
</dbReference>
<proteinExistence type="predicted"/>
<keyword evidence="2 9" id="KW-0548">Nucleotidyltransferase</keyword>
<evidence type="ECO:0000256" key="2">
    <source>
        <dbReference type="ARBA" id="ARBA00022695"/>
    </source>
</evidence>
<accession>A0A238IWT3</accession>
<gene>
    <name evidence="9" type="primary">glnE</name>
    <name evidence="9" type="ORF">BOA8489_00538</name>
</gene>
<dbReference type="InterPro" id="IPR023057">
    <property type="entry name" value="GlnE"/>
</dbReference>
<dbReference type="InterPro" id="IPR013546">
    <property type="entry name" value="PII_UdlTrfase/GS_AdlTrfase"/>
</dbReference>
<dbReference type="GO" id="GO:0016874">
    <property type="term" value="F:ligase activity"/>
    <property type="evidence" value="ECO:0007669"/>
    <property type="project" value="UniProtKB-KW"/>
</dbReference>
<evidence type="ECO:0000256" key="3">
    <source>
        <dbReference type="ARBA" id="ARBA00022741"/>
    </source>
</evidence>
<evidence type="ECO:0000259" key="7">
    <source>
        <dbReference type="Pfam" id="PF03710"/>
    </source>
</evidence>
<feature type="domain" description="Glutamate-ammonia ligase adenylyltransferase repeated" evidence="7">
    <location>
        <begin position="557"/>
        <end position="795"/>
    </location>
</feature>
<dbReference type="Pfam" id="PF08335">
    <property type="entry name" value="GlnD_UR_UTase"/>
    <property type="match status" value="2"/>
</dbReference>
<dbReference type="InterPro" id="IPR005190">
    <property type="entry name" value="GlnE_rpt_dom"/>
</dbReference>
<dbReference type="InterPro" id="IPR043519">
    <property type="entry name" value="NT_sf"/>
</dbReference>
<dbReference type="GO" id="GO:0008882">
    <property type="term" value="F:[glutamate-ammonia-ligase] adenylyltransferase activity"/>
    <property type="evidence" value="ECO:0007669"/>
    <property type="project" value="UniProtKB-EC"/>
</dbReference>
<evidence type="ECO:0000259" key="8">
    <source>
        <dbReference type="Pfam" id="PF08335"/>
    </source>
</evidence>
<dbReference type="CDD" id="cd05401">
    <property type="entry name" value="NT_GlnE_GlnD_like"/>
    <property type="match status" value="2"/>
</dbReference>
<dbReference type="EC" id="2.7.7.42" evidence="9"/>
<keyword evidence="5" id="KW-0460">Magnesium</keyword>
<protein>
    <submittedName>
        <fullName evidence="9">Glutamate-ammonia-ligase adenylyltransferase</fullName>
        <ecNumber evidence="9">2.7.7.42</ecNumber>
    </submittedName>
</protein>
<evidence type="ECO:0000256" key="1">
    <source>
        <dbReference type="ARBA" id="ARBA00022679"/>
    </source>
</evidence>
<feature type="domain" description="Glutamate-ammonia ligase adenylyltransferase repeated" evidence="7">
    <location>
        <begin position="66"/>
        <end position="302"/>
    </location>
</feature>
<dbReference type="Gene3D" id="1.20.120.330">
    <property type="entry name" value="Nucleotidyltransferases domain 2"/>
    <property type="match status" value="2"/>
</dbReference>
<dbReference type="EMBL" id="FXXQ01000001">
    <property type="protein sequence ID" value="SMX22442.1"/>
    <property type="molecule type" value="Genomic_DNA"/>
</dbReference>
<keyword evidence="10" id="KW-1185">Reference proteome</keyword>
<dbReference type="GO" id="GO:0005829">
    <property type="term" value="C:cytosol"/>
    <property type="evidence" value="ECO:0007669"/>
    <property type="project" value="TreeGrafter"/>
</dbReference>
<dbReference type="GO" id="GO:0005524">
    <property type="term" value="F:ATP binding"/>
    <property type="evidence" value="ECO:0007669"/>
    <property type="project" value="UniProtKB-KW"/>
</dbReference>
<dbReference type="PANTHER" id="PTHR30621:SF0">
    <property type="entry name" value="BIFUNCTIONAL GLUTAMINE SYNTHETASE ADENYLYLTRANSFERASE_ADENYLYL-REMOVING ENZYME"/>
    <property type="match status" value="1"/>
</dbReference>
<dbReference type="PANTHER" id="PTHR30621">
    <property type="entry name" value="GLUTAMINE SYNTHETASE ADENYLYLTRANSFERASE"/>
    <property type="match status" value="1"/>
</dbReference>
<dbReference type="Gene3D" id="3.30.460.10">
    <property type="entry name" value="Beta Polymerase, domain 2"/>
    <property type="match status" value="2"/>
</dbReference>
<dbReference type="SUPFAM" id="SSF81593">
    <property type="entry name" value="Nucleotidyltransferase substrate binding subunit/domain"/>
    <property type="match status" value="2"/>
</dbReference>
<evidence type="ECO:0000256" key="5">
    <source>
        <dbReference type="ARBA" id="ARBA00022842"/>
    </source>
</evidence>
<keyword evidence="6" id="KW-0511">Multifunctional enzyme</keyword>
<dbReference type="GO" id="GO:0000820">
    <property type="term" value="P:regulation of glutamine family amino acid metabolic process"/>
    <property type="evidence" value="ECO:0007669"/>
    <property type="project" value="TreeGrafter"/>
</dbReference>
<evidence type="ECO:0000256" key="4">
    <source>
        <dbReference type="ARBA" id="ARBA00022840"/>
    </source>
</evidence>
<evidence type="ECO:0000313" key="9">
    <source>
        <dbReference type="EMBL" id="SMX22442.1"/>
    </source>
</evidence>
<dbReference type="Proteomes" id="UP000201838">
    <property type="component" value="Unassembled WGS sequence"/>
</dbReference>
<dbReference type="Pfam" id="PF03710">
    <property type="entry name" value="GlnE"/>
    <property type="match status" value="2"/>
</dbReference>
<dbReference type="AlphaFoldDB" id="A0A238IWT3"/>
<sequence length="958" mass="104043">MPLPPLEAVNVSDALDRAAGAGFGRSMSLSTNINRVPIAHDRERARDAVSALGLKTGALADLIAGAAGSSFYLSDLLRRDGDWLLEVVDLETEKVRRTFLDETTSLSDGDLAPGLRQLKRRVALYAGLADLGGVWALEDVTGLLTDFASAATDRALKAAVANEIRRKKLPGQTDDDIEVAGGLSVLAMGKMGAGELNYSSDIDLICLYDETRFDSDEYGEARASFVRSVRKMTASLSERTADGYVFRTDLRLRPDASVTPVAISMEAAERYYEAFGRTWERAAFIKASAAAGDLEAGKAFLETLRPFVWRRHLDFAAIQDAHDMRLRIRDHKGLHKAASHLSHDLKLGQGGIREIEFFTQTRQLIAGGRDPDLRVRGTVEGLSVLAAKGWVSSDEASQLAKDYRALREAEHRVQMIADQQTHVLPNTEEEFTRLAYLAGQDPQDYARALEEMFQRVHQLTEGFFAPGSPVHAAPRRAQVSDLNAEIIERWKGYPALRSARAVEIFKRMEPILLDRLAAAARPSEALLNFDGFLAGLPSGVQLFSLFEANPQLLDLVVDIVDTAPGLGQHLARNAPVFDAVIGGGFFSDWPGADGLTKALTQELAGLKDYEARLDRARVWAREWHFRVGVHHLRGIIDANTAGQQYADLATSAVRALWPFVVETFAAKHGPPPGRGAVVIAMGSLGAERLNAASDLDLIVVYDAQGVDTSQGRRPLATRAYYARLTQALVTAISAPTAEGRLYEVDMRLRPSGRQGPVATGFSAFRTYQETEAWTWEHLALTRARVIAGDEALGEEIAGFRKELLAKTRDRKGVFSDVADMRARLAAAKPGGAEFDIKSGPGRLQDIELFAQTGALLRGDGARCLSDQLDAAIEDFELSANEGSTIKAAADLFWTVQSAARLISKDPLTKETTGASAEAFLLRDLGVDSMEELSAEIAKTAEYVAGLIDKTVGPATSGG</sequence>
<keyword evidence="3" id="KW-0547">Nucleotide-binding</keyword>
<feature type="domain" description="PII-uridylyltransferase/Glutamine-synthetase adenylyltransferase" evidence="8">
    <location>
        <begin position="323"/>
        <end position="463"/>
    </location>
</feature>
<keyword evidence="4" id="KW-0067">ATP-binding</keyword>
<evidence type="ECO:0000313" key="10">
    <source>
        <dbReference type="Proteomes" id="UP000201838"/>
    </source>
</evidence>
<organism evidence="9 10">
    <name type="scientific">Boseongicola aestuarii</name>
    <dbReference type="NCBI Taxonomy" id="1470561"/>
    <lineage>
        <taxon>Bacteria</taxon>
        <taxon>Pseudomonadati</taxon>
        <taxon>Pseudomonadota</taxon>
        <taxon>Alphaproteobacteria</taxon>
        <taxon>Rhodobacterales</taxon>
        <taxon>Paracoccaceae</taxon>
        <taxon>Boseongicola</taxon>
    </lineage>
</organism>
<name>A0A238IWT3_9RHOB</name>
<keyword evidence="1 9" id="KW-0808">Transferase</keyword>